<sequence>MNILRSVLIVMALAVESASAASLFVRPTTVILAQGNSAAIVTLTNSGTAPVTAQLRTFAWDQSGNEDQLTATTAIVASPPMMTIAAGQSQTVRLVRVAKSRASREESYRLLVDEIPDRAAGDAGSNVQIQLRYSVPVFVIPNPKSLAKLSVTAEVSDTVLVFDAVNSGKSHAQISNVVLGYADGSSHVVGQGLVGYVLPDKNRQWKLALPEDLAARGKPQQVRATVNGKEMAVTL</sequence>
<gene>
    <name evidence="3" type="ORF">HNQ60_005212</name>
</gene>
<dbReference type="Proteomes" id="UP000588068">
    <property type="component" value="Unassembled WGS sequence"/>
</dbReference>
<proteinExistence type="predicted"/>
<feature type="chain" id="PRO_5032653349" evidence="1">
    <location>
        <begin position="21"/>
        <end position="235"/>
    </location>
</feature>
<dbReference type="InterPro" id="IPR050643">
    <property type="entry name" value="Periplasmic_pilus_chap"/>
</dbReference>
<dbReference type="InterPro" id="IPR013783">
    <property type="entry name" value="Ig-like_fold"/>
</dbReference>
<evidence type="ECO:0000256" key="1">
    <source>
        <dbReference type="SAM" id="SignalP"/>
    </source>
</evidence>
<reference evidence="3 4" key="1">
    <citation type="submission" date="2020-08" db="EMBL/GenBank/DDBJ databases">
        <title>Genomic Encyclopedia of Type Strains, Phase IV (KMG-IV): sequencing the most valuable type-strain genomes for metagenomic binning, comparative biology and taxonomic classification.</title>
        <authorList>
            <person name="Goeker M."/>
        </authorList>
    </citation>
    <scope>NUCLEOTIDE SEQUENCE [LARGE SCALE GENOMIC DNA]</scope>
    <source>
        <strain evidence="3 4">DSM 26723</strain>
    </source>
</reference>
<organism evidence="3 4">
    <name type="scientific">Povalibacter uvarum</name>
    <dbReference type="NCBI Taxonomy" id="732238"/>
    <lineage>
        <taxon>Bacteria</taxon>
        <taxon>Pseudomonadati</taxon>
        <taxon>Pseudomonadota</taxon>
        <taxon>Gammaproteobacteria</taxon>
        <taxon>Steroidobacterales</taxon>
        <taxon>Steroidobacteraceae</taxon>
        <taxon>Povalibacter</taxon>
    </lineage>
</organism>
<dbReference type="InterPro" id="IPR016147">
    <property type="entry name" value="Pili_assmbl_chaperone_N"/>
</dbReference>
<feature type="domain" description="Pili assembly chaperone N-terminal" evidence="2">
    <location>
        <begin position="25"/>
        <end position="142"/>
    </location>
</feature>
<dbReference type="EMBL" id="JACHHZ010000007">
    <property type="protein sequence ID" value="MBB6096290.1"/>
    <property type="molecule type" value="Genomic_DNA"/>
</dbReference>
<evidence type="ECO:0000313" key="3">
    <source>
        <dbReference type="EMBL" id="MBB6096290.1"/>
    </source>
</evidence>
<evidence type="ECO:0000259" key="2">
    <source>
        <dbReference type="Pfam" id="PF00345"/>
    </source>
</evidence>
<dbReference type="SUPFAM" id="SSF49354">
    <property type="entry name" value="PapD-like"/>
    <property type="match status" value="1"/>
</dbReference>
<accession>A0A841HVR5</accession>
<keyword evidence="1" id="KW-0732">Signal</keyword>
<dbReference type="PANTHER" id="PTHR30251:SF4">
    <property type="entry name" value="SLR1668 PROTEIN"/>
    <property type="match status" value="1"/>
</dbReference>
<dbReference type="Gene3D" id="2.60.40.10">
    <property type="entry name" value="Immunoglobulins"/>
    <property type="match status" value="1"/>
</dbReference>
<dbReference type="GO" id="GO:0071555">
    <property type="term" value="P:cell wall organization"/>
    <property type="evidence" value="ECO:0007669"/>
    <property type="project" value="InterPro"/>
</dbReference>
<name>A0A841HVR5_9GAMM</name>
<dbReference type="RefSeq" id="WP_184335677.1">
    <property type="nucleotide sequence ID" value="NZ_JACHHZ010000007.1"/>
</dbReference>
<dbReference type="InterPro" id="IPR008962">
    <property type="entry name" value="PapD-like_sf"/>
</dbReference>
<comment type="caution">
    <text evidence="3">The sequence shown here is derived from an EMBL/GenBank/DDBJ whole genome shotgun (WGS) entry which is preliminary data.</text>
</comment>
<dbReference type="PANTHER" id="PTHR30251">
    <property type="entry name" value="PILUS ASSEMBLY CHAPERONE"/>
    <property type="match status" value="1"/>
</dbReference>
<feature type="signal peptide" evidence="1">
    <location>
        <begin position="1"/>
        <end position="20"/>
    </location>
</feature>
<evidence type="ECO:0000313" key="4">
    <source>
        <dbReference type="Proteomes" id="UP000588068"/>
    </source>
</evidence>
<dbReference type="Pfam" id="PF00345">
    <property type="entry name" value="PapD_N"/>
    <property type="match status" value="1"/>
</dbReference>
<dbReference type="GO" id="GO:0030288">
    <property type="term" value="C:outer membrane-bounded periplasmic space"/>
    <property type="evidence" value="ECO:0007669"/>
    <property type="project" value="InterPro"/>
</dbReference>
<keyword evidence="4" id="KW-1185">Reference proteome</keyword>
<protein>
    <submittedName>
        <fullName evidence="3">Fimbrial chaperone protein</fullName>
    </submittedName>
</protein>
<dbReference type="AlphaFoldDB" id="A0A841HVR5"/>